<dbReference type="EMBL" id="QXGE01003151">
    <property type="protein sequence ID" value="KAE9276761.1"/>
    <property type="molecule type" value="Genomic_DNA"/>
</dbReference>
<organism evidence="9 14">
    <name type="scientific">Phytophthora fragariae</name>
    <dbReference type="NCBI Taxonomy" id="53985"/>
    <lineage>
        <taxon>Eukaryota</taxon>
        <taxon>Sar</taxon>
        <taxon>Stramenopiles</taxon>
        <taxon>Oomycota</taxon>
        <taxon>Peronosporomycetes</taxon>
        <taxon>Peronosporales</taxon>
        <taxon>Peronosporaceae</taxon>
        <taxon>Phytophthora</taxon>
    </lineage>
</organism>
<dbReference type="Proteomes" id="UP000429523">
    <property type="component" value="Unassembled WGS sequence"/>
</dbReference>
<dbReference type="EMBL" id="QXFW01003114">
    <property type="protein sequence ID" value="KAE8972919.1"/>
    <property type="molecule type" value="Genomic_DNA"/>
</dbReference>
<keyword evidence="1" id="KW-0812">Transmembrane</keyword>
<evidence type="ECO:0000313" key="9">
    <source>
        <dbReference type="EMBL" id="KAE9225192.1"/>
    </source>
</evidence>
<evidence type="ECO:0000313" key="19">
    <source>
        <dbReference type="Proteomes" id="UP000488956"/>
    </source>
</evidence>
<keyword evidence="1" id="KW-0472">Membrane</keyword>
<evidence type="ECO:0000313" key="5">
    <source>
        <dbReference type="EMBL" id="KAE9070841.1"/>
    </source>
</evidence>
<dbReference type="EMBL" id="QXGA01003180">
    <property type="protein sequence ID" value="KAE9086507.1"/>
    <property type="molecule type" value="Genomic_DNA"/>
</dbReference>
<gene>
    <name evidence="10" type="ORF">PF001_g25976</name>
    <name evidence="9" type="ORF">PF002_g14488</name>
    <name evidence="7" type="ORF">PF004_g25560</name>
    <name evidence="8" type="ORF">PF005_g12991</name>
    <name evidence="6" type="ORF">PF006_g26011</name>
    <name evidence="4" type="ORF">PF007_g28026</name>
    <name evidence="2" type="ORF">PF009_g28625</name>
    <name evidence="5" type="ORF">PF010_g26111</name>
    <name evidence="3" type="ORF">PF011_g25466</name>
</gene>
<proteinExistence type="predicted"/>
<evidence type="ECO:0000256" key="1">
    <source>
        <dbReference type="SAM" id="Phobius"/>
    </source>
</evidence>
<evidence type="ECO:0000313" key="15">
    <source>
        <dbReference type="Proteomes" id="UP000440732"/>
    </source>
</evidence>
<dbReference type="Proteomes" id="UP000460718">
    <property type="component" value="Unassembled WGS sequence"/>
</dbReference>
<dbReference type="Proteomes" id="UP000437068">
    <property type="component" value="Unassembled WGS sequence"/>
</dbReference>
<evidence type="ECO:0000313" key="3">
    <source>
        <dbReference type="EMBL" id="KAE8972919.1"/>
    </source>
</evidence>
<evidence type="ECO:0000313" key="17">
    <source>
        <dbReference type="Proteomes" id="UP000460718"/>
    </source>
</evidence>
<dbReference type="Proteomes" id="UP000488956">
    <property type="component" value="Unassembled WGS sequence"/>
</dbReference>
<sequence>MSSGSRGNVSSPKCIFLPCVIWLCTFELSSVVGCLALKLAFGTTLGSEGQSQIDCPGV</sequence>
<reference evidence="11 12" key="1">
    <citation type="submission" date="2018-08" db="EMBL/GenBank/DDBJ databases">
        <title>Genomic investigation of the strawberry pathogen Phytophthora fragariae indicates pathogenicity is determined by transcriptional variation in three key races.</title>
        <authorList>
            <person name="Adams T.M."/>
            <person name="Armitage A.D."/>
            <person name="Sobczyk M.K."/>
            <person name="Bates H.J."/>
            <person name="Dunwell J.M."/>
            <person name="Nellist C.F."/>
            <person name="Harrison R.J."/>
        </authorList>
    </citation>
    <scope>NUCLEOTIDE SEQUENCE [LARGE SCALE GENOMIC DNA]</scope>
    <source>
        <strain evidence="10 13">A4</strain>
        <strain evidence="9 14">BC-1</strain>
        <strain evidence="7 18">BC-23</strain>
        <strain evidence="8 12">NOV-27</strain>
        <strain evidence="6 15">NOV-5</strain>
        <strain evidence="4 16">NOV-71</strain>
        <strain evidence="2 11">NOV-9</strain>
        <strain evidence="5 19">ONT-3</strain>
        <strain evidence="3 17">SCRP245</strain>
    </source>
</reference>
<keyword evidence="12" id="KW-1185">Reference proteome</keyword>
<dbReference type="OrthoDB" id="10270852at2759"/>
<name>A0A6A3YYM7_9STRA</name>
<accession>A0A6A3YYM7</accession>
<dbReference type="AlphaFoldDB" id="A0A6A3YYM7"/>
<evidence type="ECO:0000313" key="11">
    <source>
        <dbReference type="Proteomes" id="UP000429523"/>
    </source>
</evidence>
<evidence type="ECO:0000313" key="2">
    <source>
        <dbReference type="EMBL" id="KAE8921087.1"/>
    </source>
</evidence>
<dbReference type="Proteomes" id="UP000476176">
    <property type="component" value="Unassembled WGS sequence"/>
</dbReference>
<evidence type="ECO:0000313" key="14">
    <source>
        <dbReference type="Proteomes" id="UP000440367"/>
    </source>
</evidence>
<evidence type="ECO:0000313" key="8">
    <source>
        <dbReference type="EMBL" id="KAE9206457.1"/>
    </source>
</evidence>
<evidence type="ECO:0000313" key="6">
    <source>
        <dbReference type="EMBL" id="KAE9086507.1"/>
    </source>
</evidence>
<keyword evidence="1" id="KW-1133">Transmembrane helix</keyword>
<dbReference type="EMBL" id="QXFZ01003699">
    <property type="protein sequence ID" value="KAE9067553.1"/>
    <property type="molecule type" value="Genomic_DNA"/>
</dbReference>
<protein>
    <submittedName>
        <fullName evidence="9">Uncharacterized protein</fullName>
    </submittedName>
</protein>
<dbReference type="EMBL" id="QXGF01003660">
    <property type="protein sequence ID" value="KAE8921087.1"/>
    <property type="molecule type" value="Genomic_DNA"/>
</dbReference>
<feature type="transmembrane region" description="Helical" evidence="1">
    <location>
        <begin position="15"/>
        <end position="37"/>
    </location>
</feature>
<evidence type="ECO:0000313" key="13">
    <source>
        <dbReference type="Proteomes" id="UP000437068"/>
    </source>
</evidence>
<dbReference type="Proteomes" id="UP000433483">
    <property type="component" value="Unassembled WGS sequence"/>
</dbReference>
<dbReference type="EMBL" id="QXGC01003146">
    <property type="protein sequence ID" value="KAE9178180.1"/>
    <property type="molecule type" value="Genomic_DNA"/>
</dbReference>
<evidence type="ECO:0000313" key="16">
    <source>
        <dbReference type="Proteomes" id="UP000441208"/>
    </source>
</evidence>
<dbReference type="Proteomes" id="UP000440367">
    <property type="component" value="Unassembled WGS sequence"/>
</dbReference>
<evidence type="ECO:0000313" key="18">
    <source>
        <dbReference type="Proteomes" id="UP000476176"/>
    </source>
</evidence>
<evidence type="ECO:0000313" key="7">
    <source>
        <dbReference type="EMBL" id="KAE9178180.1"/>
    </source>
</evidence>
<dbReference type="EMBL" id="QXFX01003153">
    <property type="protein sequence ID" value="KAE9070841.1"/>
    <property type="molecule type" value="Genomic_DNA"/>
</dbReference>
<dbReference type="Proteomes" id="UP000440732">
    <property type="component" value="Unassembled WGS sequence"/>
</dbReference>
<evidence type="ECO:0000313" key="10">
    <source>
        <dbReference type="EMBL" id="KAE9276761.1"/>
    </source>
</evidence>
<comment type="caution">
    <text evidence="9">The sequence shown here is derived from an EMBL/GenBank/DDBJ whole genome shotgun (WGS) entry which is preliminary data.</text>
</comment>
<evidence type="ECO:0000313" key="4">
    <source>
        <dbReference type="EMBL" id="KAE9067553.1"/>
    </source>
</evidence>
<dbReference type="Proteomes" id="UP000441208">
    <property type="component" value="Unassembled WGS sequence"/>
</dbReference>
<dbReference type="EMBL" id="QXGB01000705">
    <property type="protein sequence ID" value="KAE9206457.1"/>
    <property type="molecule type" value="Genomic_DNA"/>
</dbReference>
<dbReference type="EMBL" id="QXGD01000773">
    <property type="protein sequence ID" value="KAE9225192.1"/>
    <property type="molecule type" value="Genomic_DNA"/>
</dbReference>
<evidence type="ECO:0000313" key="12">
    <source>
        <dbReference type="Proteomes" id="UP000433483"/>
    </source>
</evidence>